<protein>
    <submittedName>
        <fullName evidence="4">Thiamine-phosphate synthase</fullName>
    </submittedName>
</protein>
<dbReference type="Pfam" id="PF02581">
    <property type="entry name" value="TMP-TENI"/>
    <property type="match status" value="1"/>
</dbReference>
<dbReference type="AlphaFoldDB" id="A0A6S6PJW4"/>
<dbReference type="InterPro" id="IPR036206">
    <property type="entry name" value="ThiamineP_synth_sf"/>
</dbReference>
<evidence type="ECO:0000256" key="2">
    <source>
        <dbReference type="ARBA" id="ARBA00022977"/>
    </source>
</evidence>
<feature type="domain" description="Thiamine phosphate synthase/TenI" evidence="3">
    <location>
        <begin position="18"/>
        <end position="165"/>
    </location>
</feature>
<dbReference type="InterPro" id="IPR022998">
    <property type="entry name" value="ThiamineP_synth_TenI"/>
</dbReference>
<dbReference type="CDD" id="cd00564">
    <property type="entry name" value="TMP_TenI"/>
    <property type="match status" value="1"/>
</dbReference>
<dbReference type="SUPFAM" id="SSF51391">
    <property type="entry name" value="Thiamin phosphate synthase"/>
    <property type="match status" value="1"/>
</dbReference>
<dbReference type="Gene3D" id="3.20.20.70">
    <property type="entry name" value="Aldolase class I"/>
    <property type="match status" value="1"/>
</dbReference>
<proteinExistence type="predicted"/>
<dbReference type="PANTHER" id="PTHR20857">
    <property type="entry name" value="THIAMINE-PHOSPHATE PYROPHOSPHORYLASE"/>
    <property type="match status" value="1"/>
</dbReference>
<dbReference type="Proteomes" id="UP000515220">
    <property type="component" value="Chromosome"/>
</dbReference>
<organism evidence="4 5">
    <name type="scientific">Acetobacter aceti</name>
    <dbReference type="NCBI Taxonomy" id="435"/>
    <lineage>
        <taxon>Bacteria</taxon>
        <taxon>Pseudomonadati</taxon>
        <taxon>Pseudomonadota</taxon>
        <taxon>Alphaproteobacteria</taxon>
        <taxon>Acetobacterales</taxon>
        <taxon>Acetobacteraceae</taxon>
        <taxon>Acetobacter</taxon>
        <taxon>Acetobacter subgen. Acetobacter</taxon>
    </lineage>
</organism>
<dbReference type="EMBL" id="AP023326">
    <property type="protein sequence ID" value="BCI67116.1"/>
    <property type="molecule type" value="Genomic_DNA"/>
</dbReference>
<dbReference type="RefSeq" id="WP_099347444.1">
    <property type="nucleotide sequence ID" value="NZ_AP023326.1"/>
</dbReference>
<dbReference type="InterPro" id="IPR013785">
    <property type="entry name" value="Aldolase_TIM"/>
</dbReference>
<accession>A0A6S6PJW4</accession>
<dbReference type="GO" id="GO:0009228">
    <property type="term" value="P:thiamine biosynthetic process"/>
    <property type="evidence" value="ECO:0007669"/>
    <property type="project" value="UniProtKB-KW"/>
</dbReference>
<sequence length="223" mass="23828">MSSKQPDTGRSAEPCEGYLVTPPLREASSFAGLLDHALTVLPVAAVRLRLVETAPEKMKQTILDIRQIVNRHDAALMLDGFPELVRETGCDGAHVGAEDVAAARKILGDNFQLGAACDFSRDLAMLAGEKGADYVAFGPFGVEPEPEGLALLTWWREMMELPVVAAYSPTSETTGLTPPETLRTLAATADFLALGITAAGESFNPLWQTPEQFLPLFAATAEG</sequence>
<evidence type="ECO:0000256" key="1">
    <source>
        <dbReference type="ARBA" id="ARBA00004948"/>
    </source>
</evidence>
<dbReference type="GO" id="GO:0004789">
    <property type="term" value="F:thiamine-phosphate diphosphorylase activity"/>
    <property type="evidence" value="ECO:0007669"/>
    <property type="project" value="TreeGrafter"/>
</dbReference>
<dbReference type="GO" id="GO:0005737">
    <property type="term" value="C:cytoplasm"/>
    <property type="evidence" value="ECO:0007669"/>
    <property type="project" value="TreeGrafter"/>
</dbReference>
<comment type="pathway">
    <text evidence="1">Cofactor biosynthesis; thiamine diphosphate biosynthesis.</text>
</comment>
<reference evidence="4 5" key="1">
    <citation type="submission" date="2020-07" db="EMBL/GenBank/DDBJ databases">
        <title>Complete Genome Sequence of an acetic acid bacterium, Acetobacter aceti JCM20276.</title>
        <authorList>
            <person name="Hirose Y."/>
            <person name="Mihara H."/>
        </authorList>
    </citation>
    <scope>NUCLEOTIDE SEQUENCE [LARGE SCALE GENOMIC DNA]</scope>
    <source>
        <strain evidence="4 5">JCM20276</strain>
    </source>
</reference>
<dbReference type="PANTHER" id="PTHR20857:SF23">
    <property type="entry name" value="THIAMINE BIOSYNTHETIC BIFUNCTIONAL ENZYME"/>
    <property type="match status" value="1"/>
</dbReference>
<evidence type="ECO:0000259" key="3">
    <source>
        <dbReference type="Pfam" id="PF02581"/>
    </source>
</evidence>
<gene>
    <name evidence="4" type="primary">thiE_2</name>
    <name evidence="4" type="ORF">AAJCM20276_17400</name>
</gene>
<keyword evidence="2" id="KW-0784">Thiamine biosynthesis</keyword>
<name>A0A6S6PJW4_ACEAC</name>
<evidence type="ECO:0000313" key="5">
    <source>
        <dbReference type="Proteomes" id="UP000515220"/>
    </source>
</evidence>
<evidence type="ECO:0000313" key="4">
    <source>
        <dbReference type="EMBL" id="BCI67116.1"/>
    </source>
</evidence>